<feature type="signal peptide" evidence="1">
    <location>
        <begin position="1"/>
        <end position="23"/>
    </location>
</feature>
<keyword evidence="1" id="KW-0732">Signal</keyword>
<protein>
    <submittedName>
        <fullName evidence="2">Uncharacterized protein</fullName>
    </submittedName>
</protein>
<evidence type="ECO:0000256" key="1">
    <source>
        <dbReference type="SAM" id="SignalP"/>
    </source>
</evidence>
<keyword evidence="3" id="KW-1185">Reference proteome</keyword>
<dbReference type="Proteomes" id="UP001432027">
    <property type="component" value="Unassembled WGS sequence"/>
</dbReference>
<dbReference type="AlphaFoldDB" id="A0AAV5TRZ6"/>
<accession>A0AAV5TRZ6</accession>
<reference evidence="2" key="1">
    <citation type="submission" date="2023-10" db="EMBL/GenBank/DDBJ databases">
        <title>Genome assembly of Pristionchus species.</title>
        <authorList>
            <person name="Yoshida K."/>
            <person name="Sommer R.J."/>
        </authorList>
    </citation>
    <scope>NUCLEOTIDE SEQUENCE</scope>
    <source>
        <strain evidence="2">RS0144</strain>
    </source>
</reference>
<organism evidence="2 3">
    <name type="scientific">Pristionchus entomophagus</name>
    <dbReference type="NCBI Taxonomy" id="358040"/>
    <lineage>
        <taxon>Eukaryota</taxon>
        <taxon>Metazoa</taxon>
        <taxon>Ecdysozoa</taxon>
        <taxon>Nematoda</taxon>
        <taxon>Chromadorea</taxon>
        <taxon>Rhabditida</taxon>
        <taxon>Rhabditina</taxon>
        <taxon>Diplogasteromorpha</taxon>
        <taxon>Diplogasteroidea</taxon>
        <taxon>Neodiplogasteridae</taxon>
        <taxon>Pristionchus</taxon>
    </lineage>
</organism>
<evidence type="ECO:0000313" key="2">
    <source>
        <dbReference type="EMBL" id="GMS97156.1"/>
    </source>
</evidence>
<feature type="non-terminal residue" evidence="2">
    <location>
        <position position="1"/>
    </location>
</feature>
<evidence type="ECO:0000313" key="3">
    <source>
        <dbReference type="Proteomes" id="UP001432027"/>
    </source>
</evidence>
<comment type="caution">
    <text evidence="2">The sequence shown here is derived from an EMBL/GenBank/DDBJ whole genome shotgun (WGS) entry which is preliminary data.</text>
</comment>
<proteinExistence type="predicted"/>
<feature type="chain" id="PRO_5043495769" evidence="1">
    <location>
        <begin position="24"/>
        <end position="221"/>
    </location>
</feature>
<dbReference type="EMBL" id="BTSX01000004">
    <property type="protein sequence ID" value="GMS97156.1"/>
    <property type="molecule type" value="Genomic_DNA"/>
</dbReference>
<sequence length="221" mass="23457">SIAMPSVWFAILFFLVVSYSASCEDWCKVDQSNHDCRSCRDILISSLDNCPETGYDCDEKQLLSTSDLIASDACGCLSLRCANSGWRLAVNRTIVDKVRCNGGHWFSSGSAAPSFVCAKVIPSAPEQCTKFVAAQKADITVGPPGLYVPGAIVTADSMSCPLGADFVILDMSEIGGGQKEVKDGKTATCVNGKWIADKGGVQSNLEDPPAFVPPVFVACLE</sequence>
<name>A0AAV5TRZ6_9BILA</name>
<gene>
    <name evidence="2" type="ORF">PENTCL1PPCAC_19331</name>
</gene>